<dbReference type="InterPro" id="IPR001851">
    <property type="entry name" value="ABC_transp_permease"/>
</dbReference>
<dbReference type="RefSeq" id="WP_091639385.1">
    <property type="nucleotide sequence ID" value="NZ_FMHW01000002.1"/>
</dbReference>
<dbReference type="OrthoDB" id="9807115at2"/>
<organism evidence="10 11">
    <name type="scientific">Micromonospora pallida</name>
    <dbReference type="NCBI Taxonomy" id="145854"/>
    <lineage>
        <taxon>Bacteria</taxon>
        <taxon>Bacillati</taxon>
        <taxon>Actinomycetota</taxon>
        <taxon>Actinomycetes</taxon>
        <taxon>Micromonosporales</taxon>
        <taxon>Micromonosporaceae</taxon>
        <taxon>Micromonospora</taxon>
    </lineage>
</organism>
<dbReference type="EMBL" id="FMHW01000002">
    <property type="protein sequence ID" value="SCL20053.1"/>
    <property type="molecule type" value="Genomic_DNA"/>
</dbReference>
<dbReference type="CDD" id="cd06582">
    <property type="entry name" value="TM_PBP1_LivH_like"/>
    <property type="match status" value="1"/>
</dbReference>
<dbReference type="PANTHER" id="PTHR11795">
    <property type="entry name" value="BRANCHED-CHAIN AMINO ACID TRANSPORT SYSTEM PERMEASE PROTEIN LIVH"/>
    <property type="match status" value="1"/>
</dbReference>
<proteinExistence type="inferred from homology"/>
<evidence type="ECO:0000256" key="1">
    <source>
        <dbReference type="ARBA" id="ARBA00004651"/>
    </source>
</evidence>
<feature type="transmembrane region" description="Helical" evidence="9">
    <location>
        <begin position="140"/>
        <end position="158"/>
    </location>
</feature>
<feature type="transmembrane region" description="Helical" evidence="9">
    <location>
        <begin position="264"/>
        <end position="282"/>
    </location>
</feature>
<evidence type="ECO:0000313" key="11">
    <source>
        <dbReference type="Proteomes" id="UP000198959"/>
    </source>
</evidence>
<evidence type="ECO:0000256" key="9">
    <source>
        <dbReference type="SAM" id="Phobius"/>
    </source>
</evidence>
<protein>
    <submittedName>
        <fullName evidence="10">Amino acid/amide ABC transporter membrane protein 1, HAAT family</fullName>
    </submittedName>
</protein>
<feature type="transmembrane region" description="Helical" evidence="9">
    <location>
        <begin position="59"/>
        <end position="83"/>
    </location>
</feature>
<evidence type="ECO:0000256" key="7">
    <source>
        <dbReference type="ARBA" id="ARBA00023136"/>
    </source>
</evidence>
<feature type="transmembrane region" description="Helical" evidence="9">
    <location>
        <begin position="95"/>
        <end position="115"/>
    </location>
</feature>
<feature type="transmembrane region" description="Helical" evidence="9">
    <location>
        <begin position="6"/>
        <end position="27"/>
    </location>
</feature>
<sequence>MDKVLQIIVTGLGAGAIYAIIGMGFNVVFKATRVVNFAHGQYLVVAGVLASTLQRTLGWPLIPTILVVLVVGTVLGLATDAVAIRMLRRPDPITVTIATVAVGIVIEAVVLKVTAGKTYGLDEWPGLSFPLGPVTVSSQTTWNILLAGVLAFLVHSFFTRTRRGIALQAGADDPATATLFGVSHSTTTFWTFGIAGLLGGIAGLAMTPVTLVAFSTGFLFALKGFTAAILGGLGSTKGALVGGLIIGLTEALVATYFSSTYAPAVAFGVLLVVLVFRPSGLFKELAVERV</sequence>
<name>A0A1C6RSN8_9ACTN</name>
<evidence type="ECO:0000256" key="5">
    <source>
        <dbReference type="ARBA" id="ARBA00022970"/>
    </source>
</evidence>
<evidence type="ECO:0000256" key="6">
    <source>
        <dbReference type="ARBA" id="ARBA00022989"/>
    </source>
</evidence>
<keyword evidence="5" id="KW-0029">Amino-acid transport</keyword>
<dbReference type="AlphaFoldDB" id="A0A1C6RSN8"/>
<evidence type="ECO:0000313" key="10">
    <source>
        <dbReference type="EMBL" id="SCL20053.1"/>
    </source>
</evidence>
<evidence type="ECO:0000256" key="8">
    <source>
        <dbReference type="ARBA" id="ARBA00037998"/>
    </source>
</evidence>
<comment type="similarity">
    <text evidence="8">Belongs to the binding-protein-dependent transport system permease family. LivHM subfamily.</text>
</comment>
<dbReference type="GO" id="GO:0006865">
    <property type="term" value="P:amino acid transport"/>
    <property type="evidence" value="ECO:0007669"/>
    <property type="project" value="UniProtKB-KW"/>
</dbReference>
<keyword evidence="2" id="KW-0813">Transport</keyword>
<gene>
    <name evidence="10" type="ORF">GA0074692_0773</name>
</gene>
<evidence type="ECO:0000256" key="4">
    <source>
        <dbReference type="ARBA" id="ARBA00022692"/>
    </source>
</evidence>
<dbReference type="GO" id="GO:0022857">
    <property type="term" value="F:transmembrane transporter activity"/>
    <property type="evidence" value="ECO:0007669"/>
    <property type="project" value="InterPro"/>
</dbReference>
<dbReference type="STRING" id="145854.GA0074692_0773"/>
<keyword evidence="7 9" id="KW-0472">Membrane</keyword>
<dbReference type="Proteomes" id="UP000198959">
    <property type="component" value="Unassembled WGS sequence"/>
</dbReference>
<dbReference type="Pfam" id="PF02653">
    <property type="entry name" value="BPD_transp_2"/>
    <property type="match status" value="1"/>
</dbReference>
<keyword evidence="3" id="KW-1003">Cell membrane</keyword>
<evidence type="ECO:0000256" key="3">
    <source>
        <dbReference type="ARBA" id="ARBA00022475"/>
    </source>
</evidence>
<keyword evidence="6 9" id="KW-1133">Transmembrane helix</keyword>
<keyword evidence="4 9" id="KW-0812">Transmembrane</keyword>
<dbReference type="GO" id="GO:0005886">
    <property type="term" value="C:plasma membrane"/>
    <property type="evidence" value="ECO:0007669"/>
    <property type="project" value="UniProtKB-SubCell"/>
</dbReference>
<dbReference type="InterPro" id="IPR052157">
    <property type="entry name" value="BCAA_transport_permease"/>
</dbReference>
<reference evidence="11" key="1">
    <citation type="submission" date="2016-06" db="EMBL/GenBank/DDBJ databases">
        <authorList>
            <person name="Varghese N."/>
            <person name="Submissions Spin"/>
        </authorList>
    </citation>
    <scope>NUCLEOTIDE SEQUENCE [LARGE SCALE GENOMIC DNA]</scope>
    <source>
        <strain evidence="11">DSM 43817</strain>
    </source>
</reference>
<dbReference type="PANTHER" id="PTHR11795:SF450">
    <property type="entry name" value="ABC TRANSPORTER PERMEASE PROTEIN"/>
    <property type="match status" value="1"/>
</dbReference>
<evidence type="ECO:0000256" key="2">
    <source>
        <dbReference type="ARBA" id="ARBA00022448"/>
    </source>
</evidence>
<accession>A0A1C6RSN8</accession>
<comment type="subcellular location">
    <subcellularLocation>
        <location evidence="1">Cell membrane</location>
        <topology evidence="1">Multi-pass membrane protein</topology>
    </subcellularLocation>
</comment>
<feature type="transmembrane region" description="Helical" evidence="9">
    <location>
        <begin position="189"/>
        <end position="206"/>
    </location>
</feature>
<keyword evidence="11" id="KW-1185">Reference proteome</keyword>